<feature type="domain" description="DUF4283" evidence="1">
    <location>
        <begin position="82"/>
        <end position="163"/>
    </location>
</feature>
<evidence type="ECO:0000313" key="3">
    <source>
        <dbReference type="RefSeq" id="XP_039121455.1"/>
    </source>
</evidence>
<dbReference type="PANTHER" id="PTHR31286:SF180">
    <property type="entry name" value="OS10G0362600 PROTEIN"/>
    <property type="match status" value="1"/>
</dbReference>
<evidence type="ECO:0000259" key="1">
    <source>
        <dbReference type="Pfam" id="PF14111"/>
    </source>
</evidence>
<dbReference type="PANTHER" id="PTHR31286">
    <property type="entry name" value="GLYCINE-RICH CELL WALL STRUCTURAL PROTEIN 1.8-LIKE"/>
    <property type="match status" value="1"/>
</dbReference>
<reference evidence="3" key="2">
    <citation type="submission" date="2025-08" db="UniProtKB">
        <authorList>
            <consortium name="RefSeq"/>
        </authorList>
    </citation>
    <scope>IDENTIFICATION</scope>
</reference>
<dbReference type="GeneID" id="120258165"/>
<proteinExistence type="predicted"/>
<evidence type="ECO:0000313" key="2">
    <source>
        <dbReference type="Proteomes" id="UP001515500"/>
    </source>
</evidence>
<keyword evidence="2" id="KW-1185">Reference proteome</keyword>
<reference evidence="2" key="1">
    <citation type="submission" date="2025-05" db="UniProtKB">
        <authorList>
            <consortium name="RefSeq"/>
        </authorList>
    </citation>
    <scope>NUCLEOTIDE SEQUENCE [LARGE SCALE GENOMIC DNA]</scope>
</reference>
<dbReference type="Pfam" id="PF14111">
    <property type="entry name" value="DUF4283"/>
    <property type="match status" value="1"/>
</dbReference>
<dbReference type="Proteomes" id="UP001515500">
    <property type="component" value="Chromosome 1"/>
</dbReference>
<gene>
    <name evidence="3" type="primary">LOC120258165</name>
</gene>
<dbReference type="RefSeq" id="XP_039121455.1">
    <property type="nucleotide sequence ID" value="XM_039265521.1"/>
</dbReference>
<name>A0AB40B2B6_DIOCR</name>
<dbReference type="InterPro" id="IPR025558">
    <property type="entry name" value="DUF4283"/>
</dbReference>
<dbReference type="InterPro" id="IPR040256">
    <property type="entry name" value="At4g02000-like"/>
</dbReference>
<sequence>MTDNAHIHETPLSWMTPAINLASYASSGEPPPPPSWADIASAVHKRPVSSAPLDDATLAKLKASISDTVWVDGETKLCAHRRFQLALYGKLFGKSPPFETVKSILMGLWKPYGVFHLSDMPNAYLLIRCETETTKQQLLFGGPWTVNGLTLQLVPWQPYFEPAHTKLTRAIVWLQLHNLPVELWDGESLETITEPIGKLLKVDEFTLSLSRARYARVCLELDLARPLKRGFWLEDGIFKVFVVILYEHLPTFCYLCGMVGHGSTGCSSRLGSSPED</sequence>
<dbReference type="AlphaFoldDB" id="A0AB40B2B6"/>
<accession>A0AB40B2B6</accession>
<organism evidence="2 3">
    <name type="scientific">Dioscorea cayennensis subsp. rotundata</name>
    <name type="common">White Guinea yam</name>
    <name type="synonym">Dioscorea rotundata</name>
    <dbReference type="NCBI Taxonomy" id="55577"/>
    <lineage>
        <taxon>Eukaryota</taxon>
        <taxon>Viridiplantae</taxon>
        <taxon>Streptophyta</taxon>
        <taxon>Embryophyta</taxon>
        <taxon>Tracheophyta</taxon>
        <taxon>Spermatophyta</taxon>
        <taxon>Magnoliopsida</taxon>
        <taxon>Liliopsida</taxon>
        <taxon>Dioscoreales</taxon>
        <taxon>Dioscoreaceae</taxon>
        <taxon>Dioscorea</taxon>
    </lineage>
</organism>
<protein>
    <submittedName>
        <fullName evidence="3">Uncharacterized protein LOC120258165</fullName>
    </submittedName>
</protein>